<sequence>MTDVLTKPTNQLYTENAITEKIDGVVVGLLIGFDGQGAPLVGFTGNPQAEAAPARSTANLTREDIGCEVALLFENGDPARPLIIGRMQQPVISTEKPNEQAFNAEIDGERVVLQANQEIVLRCGKASITLTRAGKIIIRGAYILNRSSGVNRIKGGSVQIN</sequence>
<organism evidence="2 3">
    <name type="scientific">Methylotuvimicrobium buryatense</name>
    <name type="common">Methylomicrobium buryatense</name>
    <dbReference type="NCBI Taxonomy" id="95641"/>
    <lineage>
        <taxon>Bacteria</taxon>
        <taxon>Pseudomonadati</taxon>
        <taxon>Pseudomonadota</taxon>
        <taxon>Gammaproteobacteria</taxon>
        <taxon>Methylococcales</taxon>
        <taxon>Methylococcaceae</taxon>
        <taxon>Methylotuvimicrobium</taxon>
    </lineage>
</organism>
<dbReference type="RefSeq" id="WP_014148424.1">
    <property type="nucleotide sequence ID" value="NZ_CP035467.1"/>
</dbReference>
<dbReference type="Proteomes" id="UP000305881">
    <property type="component" value="Chromosome"/>
</dbReference>
<evidence type="ECO:0000259" key="1">
    <source>
        <dbReference type="Pfam" id="PF20093"/>
    </source>
</evidence>
<dbReference type="InterPro" id="IPR045506">
    <property type="entry name" value="DUF6484"/>
</dbReference>
<name>A0A4P9UN39_METBY</name>
<proteinExistence type="predicted"/>
<reference evidence="3" key="1">
    <citation type="journal article" date="2019" name="J. Bacteriol.">
        <title>A Mutagenic Screen Identifies a TonB-Dependent Receptor Required for the Lanthanide Metal Switch in the Type I Methanotroph 'Methylotuvimicrobium buryatense' 5GB1C.</title>
        <authorList>
            <person name="Groom J.D."/>
            <person name="Ford S.M."/>
            <person name="Pesesky M.W."/>
            <person name="Lidstrom M.E."/>
        </authorList>
    </citation>
    <scope>NUCLEOTIDE SEQUENCE [LARGE SCALE GENOMIC DNA]</scope>
    <source>
        <strain evidence="3">5GB1C</strain>
    </source>
</reference>
<protein>
    <recommendedName>
        <fullName evidence="1">DUF6484 domain-containing protein</fullName>
    </recommendedName>
</protein>
<dbReference type="EMBL" id="CP035467">
    <property type="protein sequence ID" value="QCW82734.1"/>
    <property type="molecule type" value="Genomic_DNA"/>
</dbReference>
<evidence type="ECO:0000313" key="3">
    <source>
        <dbReference type="Proteomes" id="UP000305881"/>
    </source>
</evidence>
<keyword evidence="3" id="KW-1185">Reference proteome</keyword>
<dbReference type="AlphaFoldDB" id="A0A4P9UN39"/>
<dbReference type="OrthoDB" id="3078443at2"/>
<evidence type="ECO:0000313" key="2">
    <source>
        <dbReference type="EMBL" id="QCW82734.1"/>
    </source>
</evidence>
<dbReference type="Pfam" id="PF20093">
    <property type="entry name" value="DUF6484"/>
    <property type="match status" value="1"/>
</dbReference>
<dbReference type="KEGG" id="mbur:EQU24_11160"/>
<feature type="domain" description="DUF6484" evidence="1">
    <location>
        <begin position="27"/>
        <end position="87"/>
    </location>
</feature>
<accession>A0A4P9UN39</accession>
<gene>
    <name evidence="2" type="ORF">EQU24_11160</name>
</gene>
<dbReference type="STRING" id="675511.GCA_000341735_00801"/>